<reference evidence="2" key="1">
    <citation type="submission" date="2020-10" db="EMBL/GenBank/DDBJ databases">
        <authorList>
            <person name="Gilroy R."/>
        </authorList>
    </citation>
    <scope>NUCLEOTIDE SEQUENCE</scope>
    <source>
        <strain evidence="2">14700</strain>
    </source>
</reference>
<accession>A0A9D9NDX6</accession>
<organism evidence="2 3">
    <name type="scientific">Candidatus Ornithospirochaeta stercoravium</name>
    <dbReference type="NCBI Taxonomy" id="2840897"/>
    <lineage>
        <taxon>Bacteria</taxon>
        <taxon>Pseudomonadati</taxon>
        <taxon>Spirochaetota</taxon>
        <taxon>Spirochaetia</taxon>
        <taxon>Spirochaetales</taxon>
        <taxon>Spirochaetaceae</taxon>
        <taxon>Spirochaetaceae incertae sedis</taxon>
        <taxon>Candidatus Ornithospirochaeta</taxon>
    </lineage>
</organism>
<dbReference type="Pfam" id="PF12706">
    <property type="entry name" value="Lactamase_B_2"/>
    <property type="match status" value="1"/>
</dbReference>
<dbReference type="PANTHER" id="PTHR47619">
    <property type="entry name" value="METALLO-HYDROLASE YYCJ-RELATED"/>
    <property type="match status" value="1"/>
</dbReference>
<dbReference type="EMBL" id="JADIMF010000151">
    <property type="protein sequence ID" value="MBO8469938.1"/>
    <property type="molecule type" value="Genomic_DNA"/>
</dbReference>
<protein>
    <submittedName>
        <fullName evidence="2">MBL fold metallo-hydrolase</fullName>
    </submittedName>
</protein>
<comment type="caution">
    <text evidence="2">The sequence shown here is derived from an EMBL/GenBank/DDBJ whole genome shotgun (WGS) entry which is preliminary data.</text>
</comment>
<dbReference type="InterPro" id="IPR052533">
    <property type="entry name" value="WalJ/YycJ-like"/>
</dbReference>
<dbReference type="Proteomes" id="UP000810292">
    <property type="component" value="Unassembled WGS sequence"/>
</dbReference>
<dbReference type="Gene3D" id="3.60.15.10">
    <property type="entry name" value="Ribonuclease Z/Hydroxyacylglutathione hydrolase-like"/>
    <property type="match status" value="1"/>
</dbReference>
<evidence type="ECO:0000259" key="1">
    <source>
        <dbReference type="SMART" id="SM00849"/>
    </source>
</evidence>
<feature type="domain" description="Metallo-beta-lactamase" evidence="1">
    <location>
        <begin position="11"/>
        <end position="182"/>
    </location>
</feature>
<sequence length="258" mass="28744">MHYVVVTTGSCGNCYIFYTGRDTLIIDDGVTFTKLSETMRNHEIPLDTIRALFITHLHPDHSKGVGVLQRRLGVPAYISDVSMEKNESLIIKQKIERSLLHTFAFGDRISIPGFDILPFATSHDSDGSAGFAFTSDGVGYFLMTDTGIIPDEAWDLSRSADVKFIESNYDEEMLEKGSYPQFLKNRISGRWGHLENKTAVDFAGKTSKQGDSISFVHLSANNNTPELVRKVVNEVIPSGIFCKVCCRGELFEGFRDGK</sequence>
<name>A0A9D9NDX6_9SPIO</name>
<evidence type="ECO:0000313" key="2">
    <source>
        <dbReference type="EMBL" id="MBO8469938.1"/>
    </source>
</evidence>
<dbReference type="SMART" id="SM00849">
    <property type="entry name" value="Lactamase_B"/>
    <property type="match status" value="1"/>
</dbReference>
<dbReference type="AlphaFoldDB" id="A0A9D9NDX6"/>
<dbReference type="InterPro" id="IPR001279">
    <property type="entry name" value="Metallo-B-lactamas"/>
</dbReference>
<evidence type="ECO:0000313" key="3">
    <source>
        <dbReference type="Proteomes" id="UP000810292"/>
    </source>
</evidence>
<reference evidence="2" key="2">
    <citation type="journal article" date="2021" name="PeerJ">
        <title>Extensive microbial diversity within the chicken gut microbiome revealed by metagenomics and culture.</title>
        <authorList>
            <person name="Gilroy R."/>
            <person name="Ravi A."/>
            <person name="Getino M."/>
            <person name="Pursley I."/>
            <person name="Horton D.L."/>
            <person name="Alikhan N.F."/>
            <person name="Baker D."/>
            <person name="Gharbi K."/>
            <person name="Hall N."/>
            <person name="Watson M."/>
            <person name="Adriaenssens E.M."/>
            <person name="Foster-Nyarko E."/>
            <person name="Jarju S."/>
            <person name="Secka A."/>
            <person name="Antonio M."/>
            <person name="Oren A."/>
            <person name="Chaudhuri R.R."/>
            <person name="La Ragione R."/>
            <person name="Hildebrand F."/>
            <person name="Pallen M.J."/>
        </authorList>
    </citation>
    <scope>NUCLEOTIDE SEQUENCE</scope>
    <source>
        <strain evidence="2">14700</strain>
    </source>
</reference>
<gene>
    <name evidence="2" type="ORF">IAA72_09170</name>
</gene>
<dbReference type="SUPFAM" id="SSF56281">
    <property type="entry name" value="Metallo-hydrolase/oxidoreductase"/>
    <property type="match status" value="1"/>
</dbReference>
<dbReference type="InterPro" id="IPR036866">
    <property type="entry name" value="RibonucZ/Hydroxyglut_hydro"/>
</dbReference>
<dbReference type="PANTHER" id="PTHR47619:SF1">
    <property type="entry name" value="EXODEOXYRIBONUCLEASE WALJ"/>
    <property type="match status" value="1"/>
</dbReference>
<proteinExistence type="predicted"/>